<dbReference type="NCBIfam" id="TIGR03605">
    <property type="entry name" value="antibiot_sagB"/>
    <property type="match status" value="1"/>
</dbReference>
<dbReference type="CDD" id="cd02142">
    <property type="entry name" value="McbC_SagB-like_oxidoreductase"/>
    <property type="match status" value="1"/>
</dbReference>
<dbReference type="OrthoDB" id="9801593at2"/>
<accession>H5XU22</accession>
<evidence type="ECO:0000313" key="3">
    <source>
        <dbReference type="Proteomes" id="UP000005104"/>
    </source>
</evidence>
<dbReference type="InterPro" id="IPR029479">
    <property type="entry name" value="Nitroreductase"/>
</dbReference>
<dbReference type="SUPFAM" id="SSF55469">
    <property type="entry name" value="FMN-dependent nitroreductase-like"/>
    <property type="match status" value="1"/>
</dbReference>
<dbReference type="RefSeq" id="WP_007782095.1">
    <property type="nucleotide sequence ID" value="NZ_CM001441.1"/>
</dbReference>
<evidence type="ECO:0000259" key="1">
    <source>
        <dbReference type="Pfam" id="PF00881"/>
    </source>
</evidence>
<dbReference type="InterPro" id="IPR020051">
    <property type="entry name" value="SagB-type_dehydrogenase"/>
</dbReference>
<dbReference type="InterPro" id="IPR000415">
    <property type="entry name" value="Nitroreductase-like"/>
</dbReference>
<dbReference type="PANTHER" id="PTHR43745:SF2">
    <property type="entry name" value="NITROREDUCTASE MJ1384-RELATED"/>
    <property type="match status" value="1"/>
</dbReference>
<dbReference type="GO" id="GO:0016491">
    <property type="term" value="F:oxidoreductase activity"/>
    <property type="evidence" value="ECO:0007669"/>
    <property type="project" value="InterPro"/>
</dbReference>
<protein>
    <submittedName>
        <fullName evidence="2">SagB-type dehydrogenase domain protein</fullName>
    </submittedName>
</protein>
<sequence>MDKFYWAPSILWTIRDTGTLIINGEEYSESLSGLFPRFYFLTAKGVTLSQLLSEFQGEDIMAVRKFINTLLDKKVLVNGIQDLFDLFSSQTLLFSQYNPYTGALVYSAEVKREIEEQALRREIVEADYILSLDDVTLQNRYEIERCSTRSFNMEKTVSFHQLSALLAILRERENEGRRKYCYASGGGLYPIDFYIFVKKDRVESLTEGLYAYVPYSHELHFVSTISPDIEDSHYFDNRNIFRQSAFSIYFVFNAAAAMPKYGGLACMLGLLDCGAAMHALNIRSLECGLGSCSIGEMNFHKISRYFKLDVNQKYLHCMEFGLSKA</sequence>
<dbReference type="Proteomes" id="UP000005104">
    <property type="component" value="Chromosome"/>
</dbReference>
<dbReference type="Gene3D" id="3.40.109.10">
    <property type="entry name" value="NADH Oxidase"/>
    <property type="match status" value="1"/>
</dbReference>
<feature type="domain" description="Nitroreductase" evidence="1">
    <location>
        <begin position="144"/>
        <end position="321"/>
    </location>
</feature>
<dbReference type="PANTHER" id="PTHR43745">
    <property type="entry name" value="NITROREDUCTASE MJ1384-RELATED"/>
    <property type="match status" value="1"/>
</dbReference>
<dbReference type="eggNOG" id="COG0778">
    <property type="taxonomic scope" value="Bacteria"/>
</dbReference>
<name>H5XU22_9FIRM</name>
<keyword evidence="3" id="KW-1185">Reference proteome</keyword>
<dbReference type="AlphaFoldDB" id="H5XU22"/>
<gene>
    <name evidence="2" type="ORF">DesyoDRAFT_1857</name>
</gene>
<reference evidence="2 3" key="1">
    <citation type="submission" date="2011-11" db="EMBL/GenBank/DDBJ databases">
        <title>The Noncontiguous Finished genome of Desulfosporosinus youngiae DSM 17734.</title>
        <authorList>
            <consortium name="US DOE Joint Genome Institute (JGI-PGF)"/>
            <person name="Lucas S."/>
            <person name="Han J."/>
            <person name="Lapidus A."/>
            <person name="Cheng J.-F."/>
            <person name="Goodwin L."/>
            <person name="Pitluck S."/>
            <person name="Peters L."/>
            <person name="Ovchinnikova G."/>
            <person name="Lu M."/>
            <person name="Land M.L."/>
            <person name="Hauser L."/>
            <person name="Pester M."/>
            <person name="Spring S."/>
            <person name="Ollivier B."/>
            <person name="Rattei T."/>
            <person name="Klenk H.-P."/>
            <person name="Wagner M."/>
            <person name="Loy A."/>
            <person name="Woyke T.J."/>
        </authorList>
    </citation>
    <scope>NUCLEOTIDE SEQUENCE [LARGE SCALE GENOMIC DNA]</scope>
    <source>
        <strain evidence="2 3">DSM 17734</strain>
    </source>
</reference>
<dbReference type="HOGENOM" id="CLU_854302_0_0_9"/>
<evidence type="ECO:0000313" key="2">
    <source>
        <dbReference type="EMBL" id="EHQ88980.1"/>
    </source>
</evidence>
<organism evidence="2 3">
    <name type="scientific">Desulfosporosinus youngiae DSM 17734</name>
    <dbReference type="NCBI Taxonomy" id="768710"/>
    <lineage>
        <taxon>Bacteria</taxon>
        <taxon>Bacillati</taxon>
        <taxon>Bacillota</taxon>
        <taxon>Clostridia</taxon>
        <taxon>Eubacteriales</taxon>
        <taxon>Desulfitobacteriaceae</taxon>
        <taxon>Desulfosporosinus</taxon>
    </lineage>
</organism>
<dbReference type="InterPro" id="IPR052544">
    <property type="entry name" value="Bacteriocin_Proc_Enz"/>
</dbReference>
<proteinExistence type="predicted"/>
<dbReference type="EMBL" id="CM001441">
    <property type="protein sequence ID" value="EHQ88980.1"/>
    <property type="molecule type" value="Genomic_DNA"/>
</dbReference>
<dbReference type="Pfam" id="PF00881">
    <property type="entry name" value="Nitroreductase"/>
    <property type="match status" value="1"/>
</dbReference>
<dbReference type="STRING" id="768710.DesyoDRAFT_1857"/>